<gene>
    <name evidence="1" type="ORF">ACTOB_001392</name>
</gene>
<protein>
    <recommendedName>
        <fullName evidence="3">Tail terminator</fullName>
    </recommendedName>
</protein>
<reference evidence="1 2" key="1">
    <citation type="submission" date="2023-06" db="EMBL/GenBank/DDBJ databases">
        <authorList>
            <person name="Yushchuk O."/>
            <person name="Binda E."/>
            <person name="Ruckert-Reed C."/>
            <person name="Fedorenko V."/>
            <person name="Kalinowski J."/>
            <person name="Marinelli F."/>
        </authorList>
    </citation>
    <scope>NUCLEOTIDE SEQUENCE [LARGE SCALE GENOMIC DNA]</scope>
    <source>
        <strain evidence="1 2">NRRL 3884</strain>
    </source>
</reference>
<evidence type="ECO:0008006" key="3">
    <source>
        <dbReference type="Google" id="ProtNLM"/>
    </source>
</evidence>
<name>A0ABY8WJM4_9ACTN</name>
<accession>A0ABY8WJM4</accession>
<dbReference type="EMBL" id="CP126980">
    <property type="protein sequence ID" value="WIM97838.1"/>
    <property type="molecule type" value="Genomic_DNA"/>
</dbReference>
<dbReference type="Proteomes" id="UP001240150">
    <property type="component" value="Chromosome"/>
</dbReference>
<evidence type="ECO:0000313" key="1">
    <source>
        <dbReference type="EMBL" id="WIM97838.1"/>
    </source>
</evidence>
<sequence length="148" mass="15299">MQLAQVKAALRDAVAAAEIPGLQCTAYVPAEPHPPAFYPGEVVFAPNNSFGPGPGGYDTVDITCRVLTSNAEDADGQALLDTLLSRSGPYSIRQALLAARGAPGQPALGGLADDLMIVRIDGYREIPGPNEASYYGAQITVRVVGSGS</sequence>
<keyword evidence="2" id="KW-1185">Reference proteome</keyword>
<organism evidence="1 2">
    <name type="scientific">Actinoplanes oblitus</name>
    <dbReference type="NCBI Taxonomy" id="3040509"/>
    <lineage>
        <taxon>Bacteria</taxon>
        <taxon>Bacillati</taxon>
        <taxon>Actinomycetota</taxon>
        <taxon>Actinomycetes</taxon>
        <taxon>Micromonosporales</taxon>
        <taxon>Micromonosporaceae</taxon>
        <taxon>Actinoplanes</taxon>
    </lineage>
</organism>
<evidence type="ECO:0000313" key="2">
    <source>
        <dbReference type="Proteomes" id="UP001240150"/>
    </source>
</evidence>
<proteinExistence type="predicted"/>
<dbReference type="RefSeq" id="WP_284919232.1">
    <property type="nucleotide sequence ID" value="NZ_CP126980.1"/>
</dbReference>